<gene>
    <name evidence="1" type="ordered locus">SCATT_22760</name>
</gene>
<dbReference type="RefSeq" id="WP_014627826.1">
    <property type="nucleotide sequence ID" value="NC_016111.1"/>
</dbReference>
<dbReference type="Proteomes" id="UP000007842">
    <property type="component" value="Chromosome"/>
</dbReference>
<dbReference type="EMBL" id="CP003219">
    <property type="protein sequence ID" value="AEW94647.1"/>
    <property type="molecule type" value="Genomic_DNA"/>
</dbReference>
<dbReference type="HOGENOM" id="CLU_1730384_0_0_11"/>
<dbReference type="eggNOG" id="ENOG50320SG">
    <property type="taxonomic scope" value="Bacteria"/>
</dbReference>
<reference evidence="2" key="1">
    <citation type="submission" date="2011-12" db="EMBL/GenBank/DDBJ databases">
        <title>Complete genome sequence of Streptomyces cattleya strain DSM 46488.</title>
        <authorList>
            <person name="Ou H.-Y."/>
            <person name="Li P."/>
            <person name="Zhao C."/>
            <person name="O'Hagan D."/>
            <person name="Deng Z."/>
        </authorList>
    </citation>
    <scope>NUCLEOTIDE SEQUENCE [LARGE SCALE GENOMIC DNA]</scope>
    <source>
        <strain evidence="2">ATCC 35852 / DSM 46488 / JCM 4925 / NBRC 14057 / NRRL 8057</strain>
    </source>
</reference>
<keyword evidence="2" id="KW-1185">Reference proteome</keyword>
<accession>G8WPE5</accession>
<dbReference type="PATRIC" id="fig|1003195.29.peg.2282"/>
<organism evidence="1 2">
    <name type="scientific">Streptantibioticus cattleyicolor (strain ATCC 35852 / DSM 46488 / JCM 4925 / NBRC 14057 / NRRL 8057)</name>
    <name type="common">Streptomyces cattleya</name>
    <dbReference type="NCBI Taxonomy" id="1003195"/>
    <lineage>
        <taxon>Bacteria</taxon>
        <taxon>Bacillati</taxon>
        <taxon>Actinomycetota</taxon>
        <taxon>Actinomycetes</taxon>
        <taxon>Kitasatosporales</taxon>
        <taxon>Streptomycetaceae</taxon>
        <taxon>Streptantibioticus</taxon>
    </lineage>
</organism>
<name>G8WPE5_STREN</name>
<dbReference type="AlphaFoldDB" id="G8WPE5"/>
<dbReference type="OrthoDB" id="4194542at2"/>
<proteinExistence type="predicted"/>
<dbReference type="STRING" id="1003195.SCATT_22760"/>
<evidence type="ECO:0000313" key="1">
    <source>
        <dbReference type="EMBL" id="AEW94647.1"/>
    </source>
</evidence>
<protein>
    <submittedName>
        <fullName evidence="1">Uncharacterized protein</fullName>
    </submittedName>
</protein>
<dbReference type="KEGG" id="scy:SCATT_22760"/>
<evidence type="ECO:0000313" key="2">
    <source>
        <dbReference type="Proteomes" id="UP000007842"/>
    </source>
</evidence>
<sequence>MTVPHIPYIAAVLTALTAAGLAPTDSGAEAANINPYDNGPDAGLTTMLDAVMVWNGQNPAVNTAEYPHGIALVWEHPAESWQWAAQQSHGRLEREPAFLPSLPRWAAPAAVVTVVQALLAGRPVPEATAPLWEGAAEAQAAVDAWWAAEAGGDR</sequence>